<sequence>MRATTSAAPIDNGIPWTDGFTSEMRVSTVEGQGNLNMRSQSLPPWDAAVTGQISNANAVNFDSTQRGQLSEIPVLSQFPTSVDMSIPSTSSISQHATPLSQADLNFSWGSNSYALPTRSLSGLPETVNIGNMFHIDGEAVFDFQSSPAPSTNQPLPLQISLAAQGRSQSLPYNGYTFDSFWE</sequence>
<dbReference type="EMBL" id="JAAOAN010000182">
    <property type="protein sequence ID" value="KAF5717701.1"/>
    <property type="molecule type" value="Genomic_DNA"/>
</dbReference>
<dbReference type="OrthoDB" id="4150019at2759"/>
<gene>
    <name evidence="1" type="ORF">FMUND_5647</name>
</gene>
<organism evidence="1 2">
    <name type="scientific">Fusarium mundagurra</name>
    <dbReference type="NCBI Taxonomy" id="1567541"/>
    <lineage>
        <taxon>Eukaryota</taxon>
        <taxon>Fungi</taxon>
        <taxon>Dikarya</taxon>
        <taxon>Ascomycota</taxon>
        <taxon>Pezizomycotina</taxon>
        <taxon>Sordariomycetes</taxon>
        <taxon>Hypocreomycetidae</taxon>
        <taxon>Hypocreales</taxon>
        <taxon>Nectriaceae</taxon>
        <taxon>Fusarium</taxon>
        <taxon>Fusarium fujikuroi species complex</taxon>
    </lineage>
</organism>
<evidence type="ECO:0000313" key="1">
    <source>
        <dbReference type="EMBL" id="KAF5717701.1"/>
    </source>
</evidence>
<accession>A0A8H6DHH0</accession>
<proteinExistence type="predicted"/>
<protein>
    <submittedName>
        <fullName evidence="1">Uncharacterized protein</fullName>
    </submittedName>
</protein>
<reference evidence="1 2" key="1">
    <citation type="submission" date="2020-05" db="EMBL/GenBank/DDBJ databases">
        <title>Identification and distribution of gene clusters putatively required for synthesis of sphingolipid metabolism inhibitors in phylogenetically diverse species of the filamentous fungus Fusarium.</title>
        <authorList>
            <person name="Kim H.-S."/>
            <person name="Busman M."/>
            <person name="Brown D.W."/>
            <person name="Divon H."/>
            <person name="Uhlig S."/>
            <person name="Proctor R.H."/>
        </authorList>
    </citation>
    <scope>NUCLEOTIDE SEQUENCE [LARGE SCALE GENOMIC DNA]</scope>
    <source>
        <strain evidence="1 2">NRRL 66235</strain>
    </source>
</reference>
<comment type="caution">
    <text evidence="1">The sequence shown here is derived from an EMBL/GenBank/DDBJ whole genome shotgun (WGS) entry which is preliminary data.</text>
</comment>
<keyword evidence="2" id="KW-1185">Reference proteome</keyword>
<dbReference type="Proteomes" id="UP000544331">
    <property type="component" value="Unassembled WGS sequence"/>
</dbReference>
<dbReference type="AlphaFoldDB" id="A0A8H6DHH0"/>
<name>A0A8H6DHH0_9HYPO</name>
<evidence type="ECO:0000313" key="2">
    <source>
        <dbReference type="Proteomes" id="UP000544331"/>
    </source>
</evidence>